<reference evidence="4 5" key="1">
    <citation type="submission" date="2018-09" db="EMBL/GenBank/DDBJ databases">
        <title>Roseovarius spongiae sp. nov., isolated from a marine sponge.</title>
        <authorList>
            <person name="Zhuang L."/>
            <person name="Luo L."/>
        </authorList>
    </citation>
    <scope>NUCLEOTIDE SEQUENCE [LARGE SCALE GENOMIC DNA]</scope>
    <source>
        <strain evidence="4 5">HN-E21</strain>
    </source>
</reference>
<evidence type="ECO:0000256" key="1">
    <source>
        <dbReference type="PROSITE-ProRule" id="PRU00473"/>
    </source>
</evidence>
<gene>
    <name evidence="4" type="ORF">D6850_11545</name>
</gene>
<dbReference type="Pfam" id="PF00691">
    <property type="entry name" value="OmpA"/>
    <property type="match status" value="1"/>
</dbReference>
<organism evidence="4 5">
    <name type="scientific">Roseovarius spongiae</name>
    <dbReference type="NCBI Taxonomy" id="2320272"/>
    <lineage>
        <taxon>Bacteria</taxon>
        <taxon>Pseudomonadati</taxon>
        <taxon>Pseudomonadota</taxon>
        <taxon>Alphaproteobacteria</taxon>
        <taxon>Rhodobacterales</taxon>
        <taxon>Roseobacteraceae</taxon>
        <taxon>Roseovarius</taxon>
    </lineage>
</organism>
<dbReference type="PANTHER" id="PTHR30329:SF21">
    <property type="entry name" value="LIPOPROTEIN YIAD-RELATED"/>
    <property type="match status" value="1"/>
</dbReference>
<dbReference type="Proteomes" id="UP000281128">
    <property type="component" value="Unassembled WGS sequence"/>
</dbReference>
<dbReference type="AlphaFoldDB" id="A0A3A8B8D1"/>
<dbReference type="InterPro" id="IPR006665">
    <property type="entry name" value="OmpA-like"/>
</dbReference>
<feature type="domain" description="OmpA-like" evidence="3">
    <location>
        <begin position="66"/>
        <end position="184"/>
    </location>
</feature>
<feature type="chain" id="PRO_5017475894" evidence="2">
    <location>
        <begin position="25"/>
        <end position="184"/>
    </location>
</feature>
<sequence>MAGKAALGVLAAAVAALVAVGPSAARDACGALPEVLGESADSAQIRCALTRAREASQTRAITINEVKPAVEAAPFAIEFEFGSARVTPRSAELLARVAGVIAADDALRGAAYFIDGHTDAVGSDAANEELGRARAAAAAAHLLSAVDFALVVKVRSFGERQLLDAENPNSARNRRVEITPVALE</sequence>
<keyword evidence="2" id="KW-0732">Signal</keyword>
<dbReference type="EMBL" id="RAPE01000003">
    <property type="protein sequence ID" value="RKF13828.1"/>
    <property type="molecule type" value="Genomic_DNA"/>
</dbReference>
<accession>A0A3A8B8D1</accession>
<evidence type="ECO:0000313" key="5">
    <source>
        <dbReference type="Proteomes" id="UP000281128"/>
    </source>
</evidence>
<feature type="signal peptide" evidence="2">
    <location>
        <begin position="1"/>
        <end position="24"/>
    </location>
</feature>
<evidence type="ECO:0000256" key="2">
    <source>
        <dbReference type="SAM" id="SignalP"/>
    </source>
</evidence>
<evidence type="ECO:0000259" key="3">
    <source>
        <dbReference type="PROSITE" id="PS51123"/>
    </source>
</evidence>
<dbReference type="GO" id="GO:0016020">
    <property type="term" value="C:membrane"/>
    <property type="evidence" value="ECO:0007669"/>
    <property type="project" value="UniProtKB-UniRule"/>
</dbReference>
<dbReference type="RefSeq" id="WP_121167065.1">
    <property type="nucleotide sequence ID" value="NZ_RAPE01000003.1"/>
</dbReference>
<protein>
    <submittedName>
        <fullName evidence="4">OmpA family protein</fullName>
    </submittedName>
</protein>
<dbReference type="InterPro" id="IPR050330">
    <property type="entry name" value="Bact_OuterMem_StrucFunc"/>
</dbReference>
<name>A0A3A8B8D1_9RHOB</name>
<dbReference type="PANTHER" id="PTHR30329">
    <property type="entry name" value="STATOR ELEMENT OF FLAGELLAR MOTOR COMPLEX"/>
    <property type="match status" value="1"/>
</dbReference>
<dbReference type="SUPFAM" id="SSF103088">
    <property type="entry name" value="OmpA-like"/>
    <property type="match status" value="1"/>
</dbReference>
<evidence type="ECO:0000313" key="4">
    <source>
        <dbReference type="EMBL" id="RKF13828.1"/>
    </source>
</evidence>
<keyword evidence="5" id="KW-1185">Reference proteome</keyword>
<dbReference type="Gene3D" id="3.30.1330.60">
    <property type="entry name" value="OmpA-like domain"/>
    <property type="match status" value="1"/>
</dbReference>
<proteinExistence type="predicted"/>
<comment type="caution">
    <text evidence="4">The sequence shown here is derived from an EMBL/GenBank/DDBJ whole genome shotgun (WGS) entry which is preliminary data.</text>
</comment>
<dbReference type="OrthoDB" id="9792021at2"/>
<keyword evidence="1" id="KW-0472">Membrane</keyword>
<dbReference type="PROSITE" id="PS51123">
    <property type="entry name" value="OMPA_2"/>
    <property type="match status" value="1"/>
</dbReference>
<dbReference type="CDD" id="cd07185">
    <property type="entry name" value="OmpA_C-like"/>
    <property type="match status" value="1"/>
</dbReference>
<dbReference type="InterPro" id="IPR036737">
    <property type="entry name" value="OmpA-like_sf"/>
</dbReference>